<dbReference type="AlphaFoldDB" id="N1UEV9"/>
<evidence type="ECO:0000313" key="1">
    <source>
        <dbReference type="EMBL" id="EMY16444.1"/>
    </source>
</evidence>
<protein>
    <submittedName>
        <fullName evidence="1">Uncharacterized protein</fullName>
    </submittedName>
</protein>
<proteinExistence type="predicted"/>
<gene>
    <name evidence="1" type="ORF">LEP1GSC043_3258</name>
</gene>
<organism evidence="1 2">
    <name type="scientific">Leptospira weilii str. Ecochallenge</name>
    <dbReference type="NCBI Taxonomy" id="1049986"/>
    <lineage>
        <taxon>Bacteria</taxon>
        <taxon>Pseudomonadati</taxon>
        <taxon>Spirochaetota</taxon>
        <taxon>Spirochaetia</taxon>
        <taxon>Leptospirales</taxon>
        <taxon>Leptospiraceae</taxon>
        <taxon>Leptospira</taxon>
    </lineage>
</organism>
<dbReference type="EMBL" id="AHMI02000014">
    <property type="protein sequence ID" value="EMY16444.1"/>
    <property type="molecule type" value="Genomic_DNA"/>
</dbReference>
<comment type="caution">
    <text evidence="1">The sequence shown here is derived from an EMBL/GenBank/DDBJ whole genome shotgun (WGS) entry which is preliminary data.</text>
</comment>
<dbReference type="Proteomes" id="UP000012249">
    <property type="component" value="Unassembled WGS sequence"/>
</dbReference>
<name>N1UEV9_9LEPT</name>
<reference evidence="1 2" key="1">
    <citation type="submission" date="2013-02" db="EMBL/GenBank/DDBJ databases">
        <authorList>
            <person name="Harkins D.M."/>
            <person name="Durkin A.S."/>
            <person name="Brinkac L.M."/>
            <person name="Haft D.H."/>
            <person name="Selengut J.D."/>
            <person name="Sanka R."/>
            <person name="DePew J."/>
            <person name="Purushe J."/>
            <person name="Haake D.A."/>
            <person name="Matsunaga J."/>
            <person name="Vinetz J.M."/>
            <person name="Sutton G.G."/>
            <person name="Nierman W.C."/>
            <person name="Fouts D.E."/>
        </authorList>
    </citation>
    <scope>NUCLEOTIDE SEQUENCE [LARGE SCALE GENOMIC DNA]</scope>
    <source>
        <strain evidence="1 2">Ecochallenge</strain>
    </source>
</reference>
<sequence>MRKILNAFVFLFLYICFFLFLATCSNRLDSEYFWLEWGKTRNVEASFSYPGRYIHTFKKGMYGIRFYD</sequence>
<evidence type="ECO:0000313" key="2">
    <source>
        <dbReference type="Proteomes" id="UP000012249"/>
    </source>
</evidence>
<accession>N1UEV9</accession>